<organism evidence="1 2">
    <name type="scientific">Ficus carica</name>
    <name type="common">Common fig</name>
    <dbReference type="NCBI Taxonomy" id="3494"/>
    <lineage>
        <taxon>Eukaryota</taxon>
        <taxon>Viridiplantae</taxon>
        <taxon>Streptophyta</taxon>
        <taxon>Embryophyta</taxon>
        <taxon>Tracheophyta</taxon>
        <taxon>Spermatophyta</taxon>
        <taxon>Magnoliopsida</taxon>
        <taxon>eudicotyledons</taxon>
        <taxon>Gunneridae</taxon>
        <taxon>Pentapetalae</taxon>
        <taxon>rosids</taxon>
        <taxon>fabids</taxon>
        <taxon>Rosales</taxon>
        <taxon>Moraceae</taxon>
        <taxon>Ficeae</taxon>
        <taxon>Ficus</taxon>
    </lineage>
</organism>
<name>A0AA87Z2U9_FICCA</name>
<dbReference type="AlphaFoldDB" id="A0AA87Z2U9"/>
<comment type="caution">
    <text evidence="1">The sequence shown here is derived from an EMBL/GenBank/DDBJ whole genome shotgun (WGS) entry which is preliminary data.</text>
</comment>
<gene>
    <name evidence="1" type="ORF">TIFTF001_002095</name>
</gene>
<evidence type="ECO:0000313" key="2">
    <source>
        <dbReference type="Proteomes" id="UP001187192"/>
    </source>
</evidence>
<sequence>MRVAVEVQLLEDLEARADLQLGDRLRKCLKARVPYP</sequence>
<reference evidence="1" key="1">
    <citation type="submission" date="2023-07" db="EMBL/GenBank/DDBJ databases">
        <title>draft genome sequence of fig (Ficus carica).</title>
        <authorList>
            <person name="Takahashi T."/>
            <person name="Nishimura K."/>
        </authorList>
    </citation>
    <scope>NUCLEOTIDE SEQUENCE</scope>
</reference>
<keyword evidence="2" id="KW-1185">Reference proteome</keyword>
<protein>
    <submittedName>
        <fullName evidence="1">Uncharacterized protein</fullName>
    </submittedName>
</protein>
<proteinExistence type="predicted"/>
<accession>A0AA87Z2U9</accession>
<evidence type="ECO:0000313" key="1">
    <source>
        <dbReference type="EMBL" id="GMN28552.1"/>
    </source>
</evidence>
<dbReference type="EMBL" id="BTGU01000002">
    <property type="protein sequence ID" value="GMN28552.1"/>
    <property type="molecule type" value="Genomic_DNA"/>
</dbReference>
<dbReference type="Proteomes" id="UP001187192">
    <property type="component" value="Unassembled WGS sequence"/>
</dbReference>